<protein>
    <submittedName>
        <fullName evidence="1">Uncharacterized protein</fullName>
    </submittedName>
</protein>
<accession>A0A2P2NFW4</accession>
<organism evidence="1">
    <name type="scientific">Rhizophora mucronata</name>
    <name type="common">Asiatic mangrove</name>
    <dbReference type="NCBI Taxonomy" id="61149"/>
    <lineage>
        <taxon>Eukaryota</taxon>
        <taxon>Viridiplantae</taxon>
        <taxon>Streptophyta</taxon>
        <taxon>Embryophyta</taxon>
        <taxon>Tracheophyta</taxon>
        <taxon>Spermatophyta</taxon>
        <taxon>Magnoliopsida</taxon>
        <taxon>eudicotyledons</taxon>
        <taxon>Gunneridae</taxon>
        <taxon>Pentapetalae</taxon>
        <taxon>rosids</taxon>
        <taxon>fabids</taxon>
        <taxon>Malpighiales</taxon>
        <taxon>Rhizophoraceae</taxon>
        <taxon>Rhizophora</taxon>
    </lineage>
</organism>
<dbReference type="AlphaFoldDB" id="A0A2P2NFW4"/>
<name>A0A2P2NFW4_RHIMU</name>
<dbReference type="EMBL" id="GGEC01060893">
    <property type="protein sequence ID" value="MBX41377.1"/>
    <property type="molecule type" value="Transcribed_RNA"/>
</dbReference>
<proteinExistence type="predicted"/>
<reference evidence="1" key="1">
    <citation type="submission" date="2018-02" db="EMBL/GenBank/DDBJ databases">
        <title>Rhizophora mucronata_Transcriptome.</title>
        <authorList>
            <person name="Meera S.P."/>
            <person name="Sreeshan A."/>
            <person name="Augustine A."/>
        </authorList>
    </citation>
    <scope>NUCLEOTIDE SEQUENCE</scope>
    <source>
        <tissue evidence="1">Leaf</tissue>
    </source>
</reference>
<evidence type="ECO:0000313" key="1">
    <source>
        <dbReference type="EMBL" id="MBX41377.1"/>
    </source>
</evidence>
<sequence length="43" mass="4710">MTLDFVKIIVGHMVHLCIFLISRGSPGVTRSRIVALKDSDLVA</sequence>